<protein>
    <recommendedName>
        <fullName evidence="12">Radial spoke head protein 3 homolog</fullName>
    </recommendedName>
</protein>
<evidence type="ECO:0008006" key="12">
    <source>
        <dbReference type="Google" id="ProtNLM"/>
    </source>
</evidence>
<organism evidence="10 11">
    <name type="scientific">Cloeon dipterum</name>
    <dbReference type="NCBI Taxonomy" id="197152"/>
    <lineage>
        <taxon>Eukaryota</taxon>
        <taxon>Metazoa</taxon>
        <taxon>Ecdysozoa</taxon>
        <taxon>Arthropoda</taxon>
        <taxon>Hexapoda</taxon>
        <taxon>Insecta</taxon>
        <taxon>Pterygota</taxon>
        <taxon>Palaeoptera</taxon>
        <taxon>Ephemeroptera</taxon>
        <taxon>Pisciforma</taxon>
        <taxon>Baetidae</taxon>
        <taxon>Cloeon</taxon>
    </lineage>
</organism>
<comment type="subcellular location">
    <subcellularLocation>
        <location evidence="1">Cytoplasm</location>
        <location evidence="1">Cytoskeleton</location>
        <location evidence="1">Flagellum axoneme</location>
    </subcellularLocation>
</comment>
<evidence type="ECO:0000256" key="6">
    <source>
        <dbReference type="ARBA" id="ARBA00023069"/>
    </source>
</evidence>
<keyword evidence="11" id="KW-1185">Reference proteome</keyword>
<dbReference type="Proteomes" id="UP000494165">
    <property type="component" value="Unassembled WGS sequence"/>
</dbReference>
<dbReference type="Pfam" id="PF06098">
    <property type="entry name" value="Radial_spoke_3"/>
    <property type="match status" value="1"/>
</dbReference>
<evidence type="ECO:0000256" key="1">
    <source>
        <dbReference type="ARBA" id="ARBA00004611"/>
    </source>
</evidence>
<keyword evidence="7" id="KW-0206">Cytoskeleton</keyword>
<evidence type="ECO:0000256" key="3">
    <source>
        <dbReference type="ARBA" id="ARBA00022490"/>
    </source>
</evidence>
<dbReference type="InterPro" id="IPR009290">
    <property type="entry name" value="Radial_spoke_3"/>
</dbReference>
<proteinExistence type="inferred from homology"/>
<keyword evidence="5" id="KW-0282">Flagellum</keyword>
<keyword evidence="8" id="KW-0966">Cell projection</keyword>
<feature type="region of interest" description="Disordered" evidence="9">
    <location>
        <begin position="91"/>
        <end position="112"/>
    </location>
</feature>
<evidence type="ECO:0000313" key="11">
    <source>
        <dbReference type="Proteomes" id="UP000494165"/>
    </source>
</evidence>
<evidence type="ECO:0000256" key="5">
    <source>
        <dbReference type="ARBA" id="ARBA00022846"/>
    </source>
</evidence>
<dbReference type="PANTHER" id="PTHR21648">
    <property type="entry name" value="FLAGELLAR RADIAL SPOKE PROTEIN 3"/>
    <property type="match status" value="1"/>
</dbReference>
<comment type="caution">
    <text evidence="10">The sequence shown here is derived from an EMBL/GenBank/DDBJ whole genome shotgun (WGS) entry which is preliminary data.</text>
</comment>
<reference evidence="10 11" key="1">
    <citation type="submission" date="2020-04" db="EMBL/GenBank/DDBJ databases">
        <authorList>
            <person name="Alioto T."/>
            <person name="Alioto T."/>
            <person name="Gomez Garrido J."/>
        </authorList>
    </citation>
    <scope>NUCLEOTIDE SEQUENCE [LARGE SCALE GENOMIC DNA]</scope>
</reference>
<comment type="similarity">
    <text evidence="2">Belongs to the flagellar radial spoke RSP3 family.</text>
</comment>
<evidence type="ECO:0000256" key="2">
    <source>
        <dbReference type="ARBA" id="ARBA00006737"/>
    </source>
</evidence>
<feature type="compositionally biased region" description="Low complexity" evidence="9">
    <location>
        <begin position="95"/>
        <end position="112"/>
    </location>
</feature>
<evidence type="ECO:0000313" key="10">
    <source>
        <dbReference type="EMBL" id="CAB3380565.1"/>
    </source>
</evidence>
<accession>A0A8S1DR29</accession>
<keyword evidence="4" id="KW-0597">Phosphoprotein</keyword>
<gene>
    <name evidence="10" type="ORF">CLODIP_2_CD09659</name>
</gene>
<dbReference type="GO" id="GO:0005929">
    <property type="term" value="C:cilium"/>
    <property type="evidence" value="ECO:0007669"/>
    <property type="project" value="TreeGrafter"/>
</dbReference>
<feature type="region of interest" description="Disordered" evidence="9">
    <location>
        <begin position="130"/>
        <end position="149"/>
    </location>
</feature>
<sequence>MPFVLLVLSAGMRRDRHPEIKRAHAWAAAAVNAGVVVSGRRCSGQCAAAEGAMYVTEQHGQQEQLTVQIDISMPHLAHNDLYSGHKRFSKRSNLHTEQQQNTNNNNNLNSKKQSVYHKRCTLEELLEPALSPANSQGSGSASGQGQGKKPFITVVKSGKFLDPPPDNKVSCYLRNNQSLHGSQLLVYSYCSRPRVMQPAPKVRPKENNNNNTLNNFNYYQQANKQALLHASENTLRAKRSVNNNEPNQQDGGPNPYGNIMYDKRVVRGSNFTQHPAQTQQQERKWNPYFGYAKLLSQPQPAERLEESRRRAAARRRVRPSKAFRKLGTPPPVDGRHHTNVQTDINLEEITERPRELEASCQTDAGWERPRSPPYVPIKHGTDQHTQVWPGELFDFENDSQPVVGGVVGRALEQALSEVLQEEEVAALRAQQRRLHELRLAEWAEARRVQEREFRLQKEKEVRTREQEAAYQEQKRAEERAAALALSQAMLEELLPSVLEGLAKAGQIPAPVQKEVETGTGVMPWLIEEVAQEMKTMITSRHVISDIVREVLETRAELRQACGDDELEKCSFHPTDSSEYNFSDQISYSEALYLSAEF</sequence>
<name>A0A8S1DR29_9INSE</name>
<evidence type="ECO:0000256" key="9">
    <source>
        <dbReference type="SAM" id="MobiDB-lite"/>
    </source>
</evidence>
<dbReference type="PANTHER" id="PTHR21648:SF0">
    <property type="entry name" value="RADIAL SPOKE HEAD PROTEIN 3 HOMOLOG"/>
    <property type="match status" value="1"/>
</dbReference>
<evidence type="ECO:0000256" key="7">
    <source>
        <dbReference type="ARBA" id="ARBA00023212"/>
    </source>
</evidence>
<dbReference type="EMBL" id="CADEPI010000211">
    <property type="protein sequence ID" value="CAB3380565.1"/>
    <property type="molecule type" value="Genomic_DNA"/>
</dbReference>
<keyword evidence="3" id="KW-0963">Cytoplasm</keyword>
<evidence type="ECO:0000256" key="8">
    <source>
        <dbReference type="ARBA" id="ARBA00023273"/>
    </source>
</evidence>
<evidence type="ECO:0000256" key="4">
    <source>
        <dbReference type="ARBA" id="ARBA00022553"/>
    </source>
</evidence>
<feature type="region of interest" description="Disordered" evidence="9">
    <location>
        <begin position="360"/>
        <end position="380"/>
    </location>
</feature>
<keyword evidence="6" id="KW-0969">Cilium</keyword>
<dbReference type="OrthoDB" id="313308at2759"/>
<dbReference type="AlphaFoldDB" id="A0A8S1DR29"/>